<dbReference type="InterPro" id="IPR013525">
    <property type="entry name" value="ABC2_TM"/>
</dbReference>
<evidence type="ECO:0000256" key="2">
    <source>
        <dbReference type="ARBA" id="ARBA00022448"/>
    </source>
</evidence>
<reference evidence="11 12" key="1">
    <citation type="journal article" date="2015" name="Plant Cell">
        <title>Oil accumulation by the oleaginous diatom Fistulifera solaris as revealed by the genome and transcriptome.</title>
        <authorList>
            <person name="Tanaka T."/>
            <person name="Maeda Y."/>
            <person name="Veluchamy A."/>
            <person name="Tanaka M."/>
            <person name="Abida H."/>
            <person name="Marechal E."/>
            <person name="Bowler C."/>
            <person name="Muto M."/>
            <person name="Sunaga Y."/>
            <person name="Tanaka M."/>
            <person name="Yoshino T."/>
            <person name="Taniguchi T."/>
            <person name="Fukuda Y."/>
            <person name="Nemoto M."/>
            <person name="Matsumoto M."/>
            <person name="Wong P.S."/>
            <person name="Aburatani S."/>
            <person name="Fujibuchi W."/>
        </authorList>
    </citation>
    <scope>NUCLEOTIDE SEQUENCE [LARGE SCALE GENOMIC DNA]</scope>
    <source>
        <strain evidence="11 12">JPCC DA0580</strain>
    </source>
</reference>
<dbReference type="Pfam" id="PF01061">
    <property type="entry name" value="ABC2_membrane"/>
    <property type="match status" value="1"/>
</dbReference>
<dbReference type="PROSITE" id="PS50893">
    <property type="entry name" value="ABC_TRANSPORTER_2"/>
    <property type="match status" value="1"/>
</dbReference>
<feature type="transmembrane region" description="Helical" evidence="9">
    <location>
        <begin position="354"/>
        <end position="376"/>
    </location>
</feature>
<keyword evidence="4" id="KW-0547">Nucleotide-binding</keyword>
<dbReference type="PROSITE" id="PS00211">
    <property type="entry name" value="ABC_TRANSPORTER_1"/>
    <property type="match status" value="1"/>
</dbReference>
<evidence type="ECO:0000256" key="3">
    <source>
        <dbReference type="ARBA" id="ARBA00022692"/>
    </source>
</evidence>
<evidence type="ECO:0000256" key="6">
    <source>
        <dbReference type="ARBA" id="ARBA00022989"/>
    </source>
</evidence>
<feature type="domain" description="ABC transporter" evidence="10">
    <location>
        <begin position="42"/>
        <end position="286"/>
    </location>
</feature>
<feature type="transmembrane region" description="Helical" evidence="9">
    <location>
        <begin position="388"/>
        <end position="409"/>
    </location>
</feature>
<dbReference type="SUPFAM" id="SSF52540">
    <property type="entry name" value="P-loop containing nucleoside triphosphate hydrolases"/>
    <property type="match status" value="1"/>
</dbReference>
<comment type="subcellular location">
    <subcellularLocation>
        <location evidence="1">Membrane</location>
        <topology evidence="1">Multi-pass membrane protein</topology>
    </subcellularLocation>
</comment>
<dbReference type="OrthoDB" id="66620at2759"/>
<dbReference type="SMART" id="SM00382">
    <property type="entry name" value="AAA"/>
    <property type="match status" value="1"/>
</dbReference>
<dbReference type="InParanoid" id="A0A1Z5JU70"/>
<sequence>MSGPENEENNVQSARSNNEDIEATSRPPVYTPACPDNAPAVLTFSDLTVTKRGGNKKKLLNNVSGSMTGGLWAIMGPSGSGKTTLLSTLALRLNTRVMEVKGEIRLNGREYDASLLKSMSAYVMQDDLLHAELTVAETLYWASLLRMPLDTTEKDRSERVQEVIELMGIEHSRDTIVGNTRRKGISGGERKRLCIAVELLNRPKLIFLDEPTSGLDSTTAYIVIKAIKNLTSLGECTAVCTIHQPAQMTFALFDNLILMKSGEAVFQGSLTNISHFLDTLGKPCPPNACVADHLIEAIAPHSLDHEYHRKFTVPIDLGYGYEKHNFADMQEAKSILFQISVLVRRNMQQQMRNWDTWLMGVLSTIVIAFFISGGVWKDIGNDQEAIALLPPALFFTCVNQGIFASLQCVNSFPGERAIMLRERQSGAYTTLAYFTAKSLVDTVVLVWQPILFSCIVYPMFNLQDDVQKFFIYMLFMVLCSMAAVALATAVTCIALTVELSTVILSLFFEICRLYGGFFTSPNQLDTPEFVKWKWLDAISYIKYAFVGVALNQLNDLEFTCPSGDCEITAGEQVSVQKGYDEYSIPLCAGILVLYIAVCRFIGYMGLKFIKH</sequence>
<dbReference type="InterPro" id="IPR017871">
    <property type="entry name" value="ABC_transporter-like_CS"/>
</dbReference>
<dbReference type="GO" id="GO:0140359">
    <property type="term" value="F:ABC-type transporter activity"/>
    <property type="evidence" value="ECO:0007669"/>
    <property type="project" value="InterPro"/>
</dbReference>
<keyword evidence="5 11" id="KW-0067">ATP-binding</keyword>
<dbReference type="Pfam" id="PF00005">
    <property type="entry name" value="ABC_tran"/>
    <property type="match status" value="1"/>
</dbReference>
<keyword evidence="2" id="KW-0813">Transport</keyword>
<evidence type="ECO:0000313" key="12">
    <source>
        <dbReference type="Proteomes" id="UP000198406"/>
    </source>
</evidence>
<dbReference type="GO" id="GO:0016887">
    <property type="term" value="F:ATP hydrolysis activity"/>
    <property type="evidence" value="ECO:0007669"/>
    <property type="project" value="InterPro"/>
</dbReference>
<dbReference type="PANTHER" id="PTHR48041:SF139">
    <property type="entry name" value="PROTEIN SCARLET"/>
    <property type="match status" value="1"/>
</dbReference>
<evidence type="ECO:0000256" key="5">
    <source>
        <dbReference type="ARBA" id="ARBA00022840"/>
    </source>
</evidence>
<keyword evidence="7 9" id="KW-0472">Membrane</keyword>
<evidence type="ECO:0000256" key="1">
    <source>
        <dbReference type="ARBA" id="ARBA00004141"/>
    </source>
</evidence>
<comment type="caution">
    <text evidence="11">The sequence shown here is derived from an EMBL/GenBank/DDBJ whole genome shotgun (WGS) entry which is preliminary data.</text>
</comment>
<feature type="region of interest" description="Disordered" evidence="8">
    <location>
        <begin position="1"/>
        <end position="34"/>
    </location>
</feature>
<name>A0A1Z5JU70_FISSO</name>
<gene>
    <name evidence="11" type="ORF">FisN_18Lh217</name>
</gene>
<feature type="transmembrane region" description="Helical" evidence="9">
    <location>
        <begin position="470"/>
        <end position="495"/>
    </location>
</feature>
<dbReference type="InterPro" id="IPR027417">
    <property type="entry name" value="P-loop_NTPase"/>
</dbReference>
<keyword evidence="6 9" id="KW-1133">Transmembrane helix</keyword>
<feature type="transmembrane region" description="Helical" evidence="9">
    <location>
        <begin position="582"/>
        <end position="606"/>
    </location>
</feature>
<accession>A0A1Z5JU70</accession>
<keyword evidence="3 9" id="KW-0812">Transmembrane</keyword>
<organism evidence="11 12">
    <name type="scientific">Fistulifera solaris</name>
    <name type="common">Oleaginous diatom</name>
    <dbReference type="NCBI Taxonomy" id="1519565"/>
    <lineage>
        <taxon>Eukaryota</taxon>
        <taxon>Sar</taxon>
        <taxon>Stramenopiles</taxon>
        <taxon>Ochrophyta</taxon>
        <taxon>Bacillariophyta</taxon>
        <taxon>Bacillariophyceae</taxon>
        <taxon>Bacillariophycidae</taxon>
        <taxon>Naviculales</taxon>
        <taxon>Naviculaceae</taxon>
        <taxon>Fistulifera</taxon>
    </lineage>
</organism>
<evidence type="ECO:0000259" key="10">
    <source>
        <dbReference type="PROSITE" id="PS50893"/>
    </source>
</evidence>
<evidence type="ECO:0000256" key="7">
    <source>
        <dbReference type="ARBA" id="ARBA00023136"/>
    </source>
</evidence>
<dbReference type="Proteomes" id="UP000198406">
    <property type="component" value="Unassembled WGS sequence"/>
</dbReference>
<dbReference type="CDD" id="cd03213">
    <property type="entry name" value="ABCG_EPDR"/>
    <property type="match status" value="1"/>
</dbReference>
<dbReference type="GO" id="GO:0005524">
    <property type="term" value="F:ATP binding"/>
    <property type="evidence" value="ECO:0007669"/>
    <property type="project" value="UniProtKB-KW"/>
</dbReference>
<evidence type="ECO:0000313" key="11">
    <source>
        <dbReference type="EMBL" id="GAX17567.1"/>
    </source>
</evidence>
<dbReference type="GO" id="GO:0016020">
    <property type="term" value="C:membrane"/>
    <property type="evidence" value="ECO:0007669"/>
    <property type="project" value="UniProtKB-SubCell"/>
</dbReference>
<dbReference type="InterPro" id="IPR003593">
    <property type="entry name" value="AAA+_ATPase"/>
</dbReference>
<dbReference type="InterPro" id="IPR003439">
    <property type="entry name" value="ABC_transporter-like_ATP-bd"/>
</dbReference>
<protein>
    <submittedName>
        <fullName evidence="11">ATP-binding cassette, subfamily G (WHITE), member 2</fullName>
    </submittedName>
</protein>
<evidence type="ECO:0000256" key="9">
    <source>
        <dbReference type="SAM" id="Phobius"/>
    </source>
</evidence>
<proteinExistence type="predicted"/>
<dbReference type="PANTHER" id="PTHR48041">
    <property type="entry name" value="ABC TRANSPORTER G FAMILY MEMBER 28"/>
    <property type="match status" value="1"/>
</dbReference>
<evidence type="ECO:0000256" key="8">
    <source>
        <dbReference type="SAM" id="MobiDB-lite"/>
    </source>
</evidence>
<keyword evidence="12" id="KW-1185">Reference proteome</keyword>
<dbReference type="InterPro" id="IPR050352">
    <property type="entry name" value="ABCG_transporters"/>
</dbReference>
<evidence type="ECO:0000256" key="4">
    <source>
        <dbReference type="ARBA" id="ARBA00022741"/>
    </source>
</evidence>
<dbReference type="Gene3D" id="3.40.50.300">
    <property type="entry name" value="P-loop containing nucleotide triphosphate hydrolases"/>
    <property type="match status" value="1"/>
</dbReference>
<dbReference type="AlphaFoldDB" id="A0A1Z5JU70"/>
<dbReference type="EMBL" id="BDSP01000118">
    <property type="protein sequence ID" value="GAX17567.1"/>
    <property type="molecule type" value="Genomic_DNA"/>
</dbReference>